<keyword evidence="2" id="KW-0472">Membrane</keyword>
<dbReference type="EMBL" id="JBBMEK010000149">
    <property type="protein sequence ID" value="MEQ2365719.1"/>
    <property type="molecule type" value="Genomic_DNA"/>
</dbReference>
<proteinExistence type="predicted"/>
<evidence type="ECO:0000256" key="2">
    <source>
        <dbReference type="SAM" id="Phobius"/>
    </source>
</evidence>
<protein>
    <submittedName>
        <fullName evidence="3">Uncharacterized protein</fullName>
    </submittedName>
</protein>
<feature type="coiled-coil region" evidence="1">
    <location>
        <begin position="462"/>
        <end position="503"/>
    </location>
</feature>
<accession>A0ABV1B5K6</accession>
<evidence type="ECO:0000313" key="4">
    <source>
        <dbReference type="Proteomes" id="UP001469749"/>
    </source>
</evidence>
<feature type="transmembrane region" description="Helical" evidence="2">
    <location>
        <begin position="384"/>
        <end position="401"/>
    </location>
</feature>
<evidence type="ECO:0000256" key="1">
    <source>
        <dbReference type="SAM" id="Coils"/>
    </source>
</evidence>
<keyword evidence="1" id="KW-0175">Coiled coil</keyword>
<keyword evidence="2" id="KW-0812">Transmembrane</keyword>
<comment type="caution">
    <text evidence="3">The sequence shown here is derived from an EMBL/GenBank/DDBJ whole genome shotgun (WGS) entry which is preliminary data.</text>
</comment>
<feature type="transmembrane region" description="Helical" evidence="2">
    <location>
        <begin position="549"/>
        <end position="569"/>
    </location>
</feature>
<name>A0ABV1B5K6_9FIRM</name>
<dbReference type="RefSeq" id="WP_349085429.1">
    <property type="nucleotide sequence ID" value="NZ_JBBMEK010000149.1"/>
</dbReference>
<organism evidence="3 4">
    <name type="scientific">Coprococcus intestinihominis</name>
    <dbReference type="NCBI Taxonomy" id="3133154"/>
    <lineage>
        <taxon>Bacteria</taxon>
        <taxon>Bacillati</taxon>
        <taxon>Bacillota</taxon>
        <taxon>Clostridia</taxon>
        <taxon>Lachnospirales</taxon>
        <taxon>Lachnospiraceae</taxon>
        <taxon>Coprococcus</taxon>
    </lineage>
</organism>
<sequence length="590" mass="69075">MAGDRMMRYIVPFYFDGAYEEVCRKLSEASDEWEPGQVACRYVYRHIYQTVNYAKDEKEKQGGVWRQNRQSAKINLWLKLRENEARYVSISDSGIYLFRTGIGLFWYEIDFKDTELPVDTLIEYEDQLQTFGLNKREHFIYRVAGKKSFIVSDHPNLKEENSGKEEEKQPILQIREEKAPITGQLIEVYHRVPALSGKNVYLCADFEKHTETPVLEKKENERIDFCLTRLEQNESEVKAYISFREIESFSIPQWMNEKLQVLDCGISFYMMEGIKSKRGKKGQSETNGPRRALLYNYFSFEQEAEAQSDEGQRKQMLLDRADFLTAGHNKNFLRSPDVSEYVYQPFKDAYWYVCNSGCGCYVYKNEENRHYLKTNLSDNVRRDYFMIYILLLYQLYSLIHFSEKIEYELSADAKDYLKAPEAYNLKLKKIQAEINTFLLKSVHTSVSQMQTQNDFYQFAKKNLRLREEIQSLTAGVDFLEELLETQEEQRRQEKENAELLQRQQEEDKLSVGVAVLSLLAILSAFADGIGFLNEIKEAGSLMNLCRENIAYPIILVIVVLIGFVALVVCKDSAVRYWRSKRKALDRNVGE</sequence>
<reference evidence="3 4" key="1">
    <citation type="submission" date="2024-03" db="EMBL/GenBank/DDBJ databases">
        <title>Human intestinal bacterial collection.</title>
        <authorList>
            <person name="Pauvert C."/>
            <person name="Hitch T.C.A."/>
            <person name="Clavel T."/>
        </authorList>
    </citation>
    <scope>NUCLEOTIDE SEQUENCE [LARGE SCALE GENOMIC DNA]</scope>
    <source>
        <strain evidence="3 4">CLA-AA-H190</strain>
    </source>
</reference>
<keyword evidence="2" id="KW-1133">Transmembrane helix</keyword>
<dbReference type="Proteomes" id="UP001469749">
    <property type="component" value="Unassembled WGS sequence"/>
</dbReference>
<keyword evidence="4" id="KW-1185">Reference proteome</keyword>
<gene>
    <name evidence="3" type="ORF">WMO25_11475</name>
</gene>
<feature type="transmembrane region" description="Helical" evidence="2">
    <location>
        <begin position="509"/>
        <end position="529"/>
    </location>
</feature>
<evidence type="ECO:0000313" key="3">
    <source>
        <dbReference type="EMBL" id="MEQ2365719.1"/>
    </source>
</evidence>